<keyword evidence="1" id="KW-1133">Transmembrane helix</keyword>
<keyword evidence="1" id="KW-0812">Transmembrane</keyword>
<dbReference type="EMBL" id="BAAAFH010000022">
    <property type="protein sequence ID" value="GAA0876242.1"/>
    <property type="molecule type" value="Genomic_DNA"/>
</dbReference>
<protein>
    <submittedName>
        <fullName evidence="2">GDYXXLXY domain-containing protein</fullName>
    </submittedName>
</protein>
<reference evidence="2 3" key="1">
    <citation type="journal article" date="2019" name="Int. J. Syst. Evol. Microbiol.">
        <title>The Global Catalogue of Microorganisms (GCM) 10K type strain sequencing project: providing services to taxonomists for standard genome sequencing and annotation.</title>
        <authorList>
            <consortium name="The Broad Institute Genomics Platform"/>
            <consortium name="The Broad Institute Genome Sequencing Center for Infectious Disease"/>
            <person name="Wu L."/>
            <person name="Ma J."/>
        </authorList>
    </citation>
    <scope>NUCLEOTIDE SEQUENCE [LARGE SCALE GENOMIC DNA]</scope>
    <source>
        <strain evidence="2 3">JCM 16083</strain>
    </source>
</reference>
<name>A0ABN1MSK9_9FLAO</name>
<gene>
    <name evidence="2" type="ORF">GCM10009118_26520</name>
</gene>
<feature type="transmembrane region" description="Helical" evidence="1">
    <location>
        <begin position="7"/>
        <end position="25"/>
    </location>
</feature>
<comment type="caution">
    <text evidence="2">The sequence shown here is derived from an EMBL/GenBank/DDBJ whole genome shotgun (WGS) entry which is preliminary data.</text>
</comment>
<keyword evidence="3" id="KW-1185">Reference proteome</keyword>
<proteinExistence type="predicted"/>
<sequence length="161" mass="18712">MKRWVRYVLLGNLLLFLLFFIFSIVKKEEILSEGKLVLLKLAPVDPRSLMQGDYMTLRYDITNNSFDTDIPRRGVCIVRLDEDGVASFVRYQKKPEGLAEDELPIEYTRQDWRVTIGAESFFFQEGMGDKYDRAKYGGLRIDQKGNSVLVGLYDEKLKLIE</sequence>
<evidence type="ECO:0000313" key="3">
    <source>
        <dbReference type="Proteomes" id="UP001501126"/>
    </source>
</evidence>
<dbReference type="InterPro" id="IPR025833">
    <property type="entry name" value="GDYXXLXY"/>
</dbReference>
<organism evidence="2 3">
    <name type="scientific">Wandonia haliotis</name>
    <dbReference type="NCBI Taxonomy" id="574963"/>
    <lineage>
        <taxon>Bacteria</taxon>
        <taxon>Pseudomonadati</taxon>
        <taxon>Bacteroidota</taxon>
        <taxon>Flavobacteriia</taxon>
        <taxon>Flavobacteriales</taxon>
        <taxon>Crocinitomicaceae</taxon>
        <taxon>Wandonia</taxon>
    </lineage>
</organism>
<dbReference type="RefSeq" id="WP_343788664.1">
    <property type="nucleotide sequence ID" value="NZ_BAAAFH010000022.1"/>
</dbReference>
<dbReference type="Proteomes" id="UP001501126">
    <property type="component" value="Unassembled WGS sequence"/>
</dbReference>
<evidence type="ECO:0000256" key="1">
    <source>
        <dbReference type="SAM" id="Phobius"/>
    </source>
</evidence>
<dbReference type="Pfam" id="PF14345">
    <property type="entry name" value="GDYXXLXY"/>
    <property type="match status" value="1"/>
</dbReference>
<evidence type="ECO:0000313" key="2">
    <source>
        <dbReference type="EMBL" id="GAA0876242.1"/>
    </source>
</evidence>
<keyword evidence="1" id="KW-0472">Membrane</keyword>
<accession>A0ABN1MSK9</accession>